<evidence type="ECO:0000313" key="3">
    <source>
        <dbReference type="Proteomes" id="UP000190961"/>
    </source>
</evidence>
<dbReference type="STRING" id="688867.SAMN05660236_1229"/>
<protein>
    <submittedName>
        <fullName evidence="2">Predicted nucleic acid-binding protein, contains PIN domain</fullName>
    </submittedName>
</protein>
<evidence type="ECO:0000259" key="1">
    <source>
        <dbReference type="Pfam" id="PF01850"/>
    </source>
</evidence>
<sequence>MTGSKAFIDTAPIIYLVEQNPEYFEAVSLFFADSIRNNIALTTSVLTTAEVEIKPRKLGKKDLTIKFEKTIKSLFEVYPITWEVAQISATLRAKYSSLRAIDSLQIACALHKKCGTFVTNDKRLRIIKEIPIVLIKNL</sequence>
<dbReference type="Pfam" id="PF01850">
    <property type="entry name" value="PIN"/>
    <property type="match status" value="1"/>
</dbReference>
<name>A0A1T5JLI6_9BACT</name>
<accession>A0A1T5JLI6</accession>
<dbReference type="Gene3D" id="3.40.50.1010">
    <property type="entry name" value="5'-nuclease"/>
    <property type="match status" value="1"/>
</dbReference>
<dbReference type="Proteomes" id="UP000190961">
    <property type="component" value="Unassembled WGS sequence"/>
</dbReference>
<keyword evidence="3" id="KW-1185">Reference proteome</keyword>
<organism evidence="2 3">
    <name type="scientific">Ohtaekwangia koreensis</name>
    <dbReference type="NCBI Taxonomy" id="688867"/>
    <lineage>
        <taxon>Bacteria</taxon>
        <taxon>Pseudomonadati</taxon>
        <taxon>Bacteroidota</taxon>
        <taxon>Cytophagia</taxon>
        <taxon>Cytophagales</taxon>
        <taxon>Fulvivirgaceae</taxon>
        <taxon>Ohtaekwangia</taxon>
    </lineage>
</organism>
<evidence type="ECO:0000313" key="2">
    <source>
        <dbReference type="EMBL" id="SKC52246.1"/>
    </source>
</evidence>
<dbReference type="AlphaFoldDB" id="A0A1T5JLI6"/>
<dbReference type="PANTHER" id="PTHR38826:SF5">
    <property type="entry name" value="RIBONUCLEASE VAPC13"/>
    <property type="match status" value="1"/>
</dbReference>
<dbReference type="EMBL" id="FUZU01000001">
    <property type="protein sequence ID" value="SKC52246.1"/>
    <property type="molecule type" value="Genomic_DNA"/>
</dbReference>
<dbReference type="InterPro" id="IPR052106">
    <property type="entry name" value="PINc/VapC_TA"/>
</dbReference>
<dbReference type="InterPro" id="IPR002716">
    <property type="entry name" value="PIN_dom"/>
</dbReference>
<gene>
    <name evidence="2" type="ORF">SAMN05660236_1229</name>
</gene>
<feature type="domain" description="PIN" evidence="1">
    <location>
        <begin position="7"/>
        <end position="127"/>
    </location>
</feature>
<dbReference type="SUPFAM" id="SSF88723">
    <property type="entry name" value="PIN domain-like"/>
    <property type="match status" value="1"/>
</dbReference>
<proteinExistence type="predicted"/>
<dbReference type="PANTHER" id="PTHR38826">
    <property type="entry name" value="RIBONUCLEASE VAPC13"/>
    <property type="match status" value="1"/>
</dbReference>
<dbReference type="InterPro" id="IPR029060">
    <property type="entry name" value="PIN-like_dom_sf"/>
</dbReference>
<dbReference type="OrthoDB" id="8907463at2"/>
<dbReference type="RefSeq" id="WP_079685782.1">
    <property type="nucleotide sequence ID" value="NZ_FUZU01000001.1"/>
</dbReference>
<reference evidence="2 3" key="1">
    <citation type="submission" date="2017-02" db="EMBL/GenBank/DDBJ databases">
        <authorList>
            <person name="Peterson S.W."/>
        </authorList>
    </citation>
    <scope>NUCLEOTIDE SEQUENCE [LARGE SCALE GENOMIC DNA]</scope>
    <source>
        <strain evidence="2 3">DSM 25262</strain>
    </source>
</reference>